<name>W2RKU9_CYPE1</name>
<proteinExistence type="predicted"/>
<evidence type="ECO:0000313" key="2">
    <source>
        <dbReference type="EMBL" id="ETN36354.1"/>
    </source>
</evidence>
<accession>W2RKU9</accession>
<organism evidence="2 3">
    <name type="scientific">Cyphellophora europaea (strain CBS 101466)</name>
    <name type="common">Phialophora europaea</name>
    <dbReference type="NCBI Taxonomy" id="1220924"/>
    <lineage>
        <taxon>Eukaryota</taxon>
        <taxon>Fungi</taxon>
        <taxon>Dikarya</taxon>
        <taxon>Ascomycota</taxon>
        <taxon>Pezizomycotina</taxon>
        <taxon>Eurotiomycetes</taxon>
        <taxon>Chaetothyriomycetidae</taxon>
        <taxon>Chaetothyriales</taxon>
        <taxon>Cyphellophoraceae</taxon>
        <taxon>Cyphellophora</taxon>
    </lineage>
</organism>
<feature type="compositionally biased region" description="Basic residues" evidence="1">
    <location>
        <begin position="67"/>
        <end position="78"/>
    </location>
</feature>
<feature type="region of interest" description="Disordered" evidence="1">
    <location>
        <begin position="59"/>
        <end position="100"/>
    </location>
</feature>
<protein>
    <submittedName>
        <fullName evidence="2">Uncharacterized protein</fullName>
    </submittedName>
</protein>
<reference evidence="2 3" key="1">
    <citation type="submission" date="2013-03" db="EMBL/GenBank/DDBJ databases">
        <title>The Genome Sequence of Phialophora europaea CBS 101466.</title>
        <authorList>
            <consortium name="The Broad Institute Genomics Platform"/>
            <person name="Cuomo C."/>
            <person name="de Hoog S."/>
            <person name="Gorbushina A."/>
            <person name="Walker B."/>
            <person name="Young S.K."/>
            <person name="Zeng Q."/>
            <person name="Gargeya S."/>
            <person name="Fitzgerald M."/>
            <person name="Haas B."/>
            <person name="Abouelleil A."/>
            <person name="Allen A.W."/>
            <person name="Alvarado L."/>
            <person name="Arachchi H.M."/>
            <person name="Berlin A.M."/>
            <person name="Chapman S.B."/>
            <person name="Gainer-Dewar J."/>
            <person name="Goldberg J."/>
            <person name="Griggs A."/>
            <person name="Gujja S."/>
            <person name="Hansen M."/>
            <person name="Howarth C."/>
            <person name="Imamovic A."/>
            <person name="Ireland A."/>
            <person name="Larimer J."/>
            <person name="McCowan C."/>
            <person name="Murphy C."/>
            <person name="Pearson M."/>
            <person name="Poon T.W."/>
            <person name="Priest M."/>
            <person name="Roberts A."/>
            <person name="Saif S."/>
            <person name="Shea T."/>
            <person name="Sisk P."/>
            <person name="Sykes S."/>
            <person name="Wortman J."/>
            <person name="Nusbaum C."/>
            <person name="Birren B."/>
        </authorList>
    </citation>
    <scope>NUCLEOTIDE SEQUENCE [LARGE SCALE GENOMIC DNA]</scope>
    <source>
        <strain evidence="2 3">CBS 101466</strain>
    </source>
</reference>
<dbReference type="EMBL" id="KB822725">
    <property type="protein sequence ID" value="ETN36354.1"/>
    <property type="molecule type" value="Genomic_DNA"/>
</dbReference>
<keyword evidence="3" id="KW-1185">Reference proteome</keyword>
<dbReference type="VEuPathDB" id="FungiDB:HMPREF1541_08631"/>
<evidence type="ECO:0000313" key="3">
    <source>
        <dbReference type="Proteomes" id="UP000030752"/>
    </source>
</evidence>
<dbReference type="RefSeq" id="XP_008721172.1">
    <property type="nucleotide sequence ID" value="XM_008722950.1"/>
</dbReference>
<dbReference type="GeneID" id="19975970"/>
<feature type="compositionally biased region" description="Acidic residues" evidence="1">
    <location>
        <begin position="24"/>
        <end position="42"/>
    </location>
</feature>
<feature type="region of interest" description="Disordered" evidence="1">
    <location>
        <begin position="1"/>
        <end position="45"/>
    </location>
</feature>
<dbReference type="Proteomes" id="UP000030752">
    <property type="component" value="Unassembled WGS sequence"/>
</dbReference>
<dbReference type="AlphaFoldDB" id="W2RKU9"/>
<evidence type="ECO:0000256" key="1">
    <source>
        <dbReference type="SAM" id="MobiDB-lite"/>
    </source>
</evidence>
<dbReference type="InParanoid" id="W2RKU9"/>
<sequence>MQALQELPQVIRPLSMRPHRYQDSEDIDADMEEAGDVGSDDDDVKRYLSQSFNDLKAELKKVDPKAKRSGKGVTKKKVAKDLGRAARRKRRDERKEKRST</sequence>
<dbReference type="HOGENOM" id="CLU_2305987_0_0_1"/>
<gene>
    <name evidence="2" type="ORF">HMPREF1541_08631</name>
</gene>